<dbReference type="eggNOG" id="COG3616">
    <property type="taxonomic scope" value="Bacteria"/>
</dbReference>
<dbReference type="EMBL" id="CP001736">
    <property type="protein sequence ID" value="ADB29920.1"/>
    <property type="molecule type" value="Genomic_DNA"/>
</dbReference>
<gene>
    <name evidence="2" type="ordered locus">Kfla_0802</name>
</gene>
<sequence length="313" mass="33005">MPVLPVAVDVRRLDRNIRRFHQQVEAAGRVTRAHLKAHRTVELMSRQVAAGAVGASVHTVEAARELAAAGVTDVVVAWPWREDWRWKLYVGAAQEIERFGIHVDSAETITGTARLAAAASTQVGVRIDLRHTPAADVLPLARLAHETAGVRLDGVTGYHGPETVADIADCATLGRRYAEQLVAAAASIRAEGIDCPVVSIGGTPTASGALEVEGITEIVAGAYATLDGGLAAAGACDVADVAISVATEHAELLDDCGQPWAPEVIAVPADGRLLPGHVCPLARNLMRSKVEITVLDGGVPVDRWLPRGRPDRE</sequence>
<dbReference type="Proteomes" id="UP000007967">
    <property type="component" value="Chromosome"/>
</dbReference>
<dbReference type="KEGG" id="kfl:Kfla_0802"/>
<dbReference type="InterPro" id="IPR001608">
    <property type="entry name" value="Ala_racemase_N"/>
</dbReference>
<evidence type="ECO:0000313" key="2">
    <source>
        <dbReference type="EMBL" id="ADB29920.1"/>
    </source>
</evidence>
<dbReference type="AlphaFoldDB" id="D2PYS4"/>
<dbReference type="PANTHER" id="PTHR28004:SF2">
    <property type="entry name" value="D-SERINE DEHYDRATASE"/>
    <property type="match status" value="1"/>
</dbReference>
<keyword evidence="3" id="KW-1185">Reference proteome</keyword>
<dbReference type="Pfam" id="PF01168">
    <property type="entry name" value="Ala_racemase_N"/>
    <property type="match status" value="1"/>
</dbReference>
<feature type="domain" description="Alanine racemase N-terminal" evidence="1">
    <location>
        <begin position="8"/>
        <end position="209"/>
    </location>
</feature>
<dbReference type="STRING" id="479435.Kfla_0802"/>
<evidence type="ECO:0000259" key="1">
    <source>
        <dbReference type="Pfam" id="PF01168"/>
    </source>
</evidence>
<dbReference type="HOGENOM" id="CLU_808701_0_0_11"/>
<evidence type="ECO:0000313" key="3">
    <source>
        <dbReference type="Proteomes" id="UP000007967"/>
    </source>
</evidence>
<dbReference type="InterPro" id="IPR029066">
    <property type="entry name" value="PLP-binding_barrel"/>
</dbReference>
<reference evidence="2 3" key="2">
    <citation type="journal article" date="2010" name="Stand. Genomic Sci.">
        <title>Complete genome sequence of Kribbella flavida type strain (IFO 14399).</title>
        <authorList>
            <person name="Pukall R."/>
            <person name="Lapidus A."/>
            <person name="Glavina Del Rio T."/>
            <person name="Copeland A."/>
            <person name="Tice H."/>
            <person name="Cheng J.-F."/>
            <person name="Lucas S."/>
            <person name="Chen F."/>
            <person name="Nolan M."/>
            <person name="LaButti K."/>
            <person name="Pati A."/>
            <person name="Ivanova N."/>
            <person name="Mavrommatis K."/>
            <person name="Mikhailova N."/>
            <person name="Pitluck S."/>
            <person name="Bruce D."/>
            <person name="Goodwin L."/>
            <person name="Land M."/>
            <person name="Hauser L."/>
            <person name="Chang Y.-J."/>
            <person name="Jeffries C.D."/>
            <person name="Chen A."/>
            <person name="Palaniappan K."/>
            <person name="Chain P."/>
            <person name="Rohde M."/>
            <person name="Goeker M."/>
            <person name="Bristow J."/>
            <person name="Eisen J.A."/>
            <person name="Markowitz V."/>
            <person name="Hugenholtz P."/>
            <person name="Kyrpides N.C."/>
            <person name="Klenk H.-P."/>
            <person name="Brettin T."/>
        </authorList>
    </citation>
    <scope>NUCLEOTIDE SEQUENCE [LARGE SCALE GENOMIC DNA]</scope>
    <source>
        <strain evidence="3">DSM 17836 / JCM 10339 / NBRC 14399</strain>
    </source>
</reference>
<dbReference type="GO" id="GO:0036088">
    <property type="term" value="P:D-serine catabolic process"/>
    <property type="evidence" value="ECO:0007669"/>
    <property type="project" value="TreeGrafter"/>
</dbReference>
<protein>
    <submittedName>
        <fullName evidence="2">Alanine racemase domain protein</fullName>
    </submittedName>
</protein>
<organism evidence="2 3">
    <name type="scientific">Kribbella flavida (strain DSM 17836 / JCM 10339 / NBRC 14399)</name>
    <dbReference type="NCBI Taxonomy" id="479435"/>
    <lineage>
        <taxon>Bacteria</taxon>
        <taxon>Bacillati</taxon>
        <taxon>Actinomycetota</taxon>
        <taxon>Actinomycetes</taxon>
        <taxon>Propionibacteriales</taxon>
        <taxon>Kribbellaceae</taxon>
        <taxon>Kribbella</taxon>
    </lineage>
</organism>
<reference evidence="3" key="1">
    <citation type="submission" date="2009-09" db="EMBL/GenBank/DDBJ databases">
        <title>The complete genome of Kribbella flavida DSM 17836.</title>
        <authorList>
            <consortium name="US DOE Joint Genome Institute (JGI-PGF)"/>
            <person name="Lucas S."/>
            <person name="Copeland A."/>
            <person name="Lapidus A."/>
            <person name="Glavina del Rio T."/>
            <person name="Dalin E."/>
            <person name="Tice H."/>
            <person name="Bruce D."/>
            <person name="Goodwin L."/>
            <person name="Pitluck S."/>
            <person name="Kyrpides N."/>
            <person name="Mavromatis K."/>
            <person name="Ivanova N."/>
            <person name="Saunders E."/>
            <person name="Brettin T."/>
            <person name="Detter J.C."/>
            <person name="Han C."/>
            <person name="Larimer F."/>
            <person name="Land M."/>
            <person name="Hauser L."/>
            <person name="Markowitz V."/>
            <person name="Cheng J.-F."/>
            <person name="Hugenholtz P."/>
            <person name="Woyke T."/>
            <person name="Wu D."/>
            <person name="Pukall R."/>
            <person name="Klenk H.-P."/>
            <person name="Eisen J.A."/>
        </authorList>
    </citation>
    <scope>NUCLEOTIDE SEQUENCE [LARGE SCALE GENOMIC DNA]</scope>
    <source>
        <strain evidence="3">DSM 17836 / JCM 10339 / NBRC 14399</strain>
    </source>
</reference>
<proteinExistence type="predicted"/>
<dbReference type="SUPFAM" id="SSF51419">
    <property type="entry name" value="PLP-binding barrel"/>
    <property type="match status" value="1"/>
</dbReference>
<dbReference type="InterPro" id="IPR051466">
    <property type="entry name" value="D-amino_acid_metab_enzyme"/>
</dbReference>
<dbReference type="PANTHER" id="PTHR28004">
    <property type="entry name" value="ZGC:162816-RELATED"/>
    <property type="match status" value="1"/>
</dbReference>
<name>D2PYS4_KRIFD</name>
<dbReference type="OrthoDB" id="9772497at2"/>
<dbReference type="RefSeq" id="WP_012918476.1">
    <property type="nucleotide sequence ID" value="NC_013729.1"/>
</dbReference>
<accession>D2PYS4</accession>
<dbReference type="GO" id="GO:0008721">
    <property type="term" value="F:D-serine ammonia-lyase activity"/>
    <property type="evidence" value="ECO:0007669"/>
    <property type="project" value="TreeGrafter"/>
</dbReference>
<dbReference type="Gene3D" id="3.20.20.10">
    <property type="entry name" value="Alanine racemase"/>
    <property type="match status" value="1"/>
</dbReference>